<dbReference type="GO" id="GO:0000012">
    <property type="term" value="P:single strand break repair"/>
    <property type="evidence" value="ECO:0007669"/>
    <property type="project" value="InterPro"/>
</dbReference>
<proteinExistence type="predicted"/>
<dbReference type="KEGG" id="pmrn:116939064"/>
<organism evidence="3 4">
    <name type="scientific">Petromyzon marinus</name>
    <name type="common">Sea lamprey</name>
    <dbReference type="NCBI Taxonomy" id="7757"/>
    <lineage>
        <taxon>Eukaryota</taxon>
        <taxon>Metazoa</taxon>
        <taxon>Chordata</taxon>
        <taxon>Craniata</taxon>
        <taxon>Vertebrata</taxon>
        <taxon>Cyclostomata</taxon>
        <taxon>Hyperoartia</taxon>
        <taxon>Petromyzontiformes</taxon>
        <taxon>Petromyzontidae</taxon>
        <taxon>Petromyzon</taxon>
    </lineage>
</organism>
<evidence type="ECO:0000313" key="3">
    <source>
        <dbReference type="Proteomes" id="UP001318040"/>
    </source>
</evidence>
<dbReference type="RefSeq" id="XP_032802847.1">
    <property type="nucleotide sequence ID" value="XM_032946956.1"/>
</dbReference>
<dbReference type="Pfam" id="PF01834">
    <property type="entry name" value="XRCC1_N"/>
    <property type="match status" value="1"/>
</dbReference>
<gene>
    <name evidence="4" type="primary">LOC116939064</name>
</gene>
<accession>A0AAJ7SQV0</accession>
<protein>
    <submittedName>
        <fullName evidence="4">Short transient receptor potential channel 2-like protein isoform X1</fullName>
    </submittedName>
</protein>
<dbReference type="PANTHER" id="PTHR11370">
    <property type="entry name" value="DNA-REPAIR PROTEIN XRCC1"/>
    <property type="match status" value="1"/>
</dbReference>
<dbReference type="AlphaFoldDB" id="A0AAJ7SQV0"/>
<sequence>MAPLRIRHVVSFTSQDPDHPAQGLLAGERWLCDPSDRSGLMRAELQLELASLIAYIDIGTVGVGLLQVEVGRSSWAQDTAFLTLLPTTVLLSAAQSKAKHNETSVRMFNSENFTREVMAERWDRVRVTCTQPFHKSNPFGVTFISFRTSGDSDQVTELVQPSCPATPRQVIESVKTKDCEDRVSSKPWLALPAIRRTFFTPTERNERVEKLKERLSRLAPKSKSGCVDEKALPRTARLLLTAAAHYSATDGSLPPIKANSHAAQSSSSPIGESTSRDLSVRRLATTARTPPAVECGVQQATGTRVAAVRRAAVQTPSVVSGKKRRTEAQAAGAASPVHMATCTQAPHATRAVKSSIKCPSPASSKVWQGGFSVGAAVTRLPVEAHRNVRAGPDPNHTRACPMCSGLFNMEQLLVHAATCGDELQQVQGPGRAHPGHPQQETWPHLIYTTSSTSFLVSDTDDAHERPLSDGIYTDRDTVILSDSEGDDGDVQVLWDLSDDSGLVVDDNDDDDDVPRQREMFVSSITCPICRKEFPPRIIEQHASQCGEDPDRSNSR</sequence>
<dbReference type="InterPro" id="IPR002706">
    <property type="entry name" value="Xrcc1_N"/>
</dbReference>
<name>A0AAJ7SQV0_PETMA</name>
<dbReference type="PANTHER" id="PTHR11370:SF4">
    <property type="entry name" value="DNA-REPAIR PROTEIN XRCC1 N-TERMINAL DOMAIN-CONTAINING PROTEIN"/>
    <property type="match status" value="1"/>
</dbReference>
<keyword evidence="3" id="KW-1185">Reference proteome</keyword>
<reference evidence="4" key="1">
    <citation type="submission" date="2025-08" db="UniProtKB">
        <authorList>
            <consortium name="RefSeq"/>
        </authorList>
    </citation>
    <scope>IDENTIFICATION</scope>
    <source>
        <tissue evidence="4">Sperm</tissue>
    </source>
</reference>
<dbReference type="GO" id="GO:0003684">
    <property type="term" value="F:damaged DNA binding"/>
    <property type="evidence" value="ECO:0007669"/>
    <property type="project" value="InterPro"/>
</dbReference>
<feature type="domain" description="DNA-repair protein Xrcc1 N-terminal" evidence="2">
    <location>
        <begin position="1"/>
        <end position="146"/>
    </location>
</feature>
<dbReference type="Gene3D" id="2.60.120.260">
    <property type="entry name" value="Galactose-binding domain-like"/>
    <property type="match status" value="1"/>
</dbReference>
<dbReference type="FunFam" id="2.60.120.260:FF:000025">
    <property type="entry name" value="DNA repair protein XRCC1 isoform X1"/>
    <property type="match status" value="1"/>
</dbReference>
<dbReference type="InterPro" id="IPR008979">
    <property type="entry name" value="Galactose-bd-like_sf"/>
</dbReference>
<dbReference type="GO" id="GO:0006284">
    <property type="term" value="P:base-excision repair"/>
    <property type="evidence" value="ECO:0007669"/>
    <property type="project" value="TreeGrafter"/>
</dbReference>
<feature type="compositionally biased region" description="Polar residues" evidence="1">
    <location>
        <begin position="261"/>
        <end position="273"/>
    </location>
</feature>
<dbReference type="SUPFAM" id="SSF49785">
    <property type="entry name" value="Galactose-binding domain-like"/>
    <property type="match status" value="1"/>
</dbReference>
<feature type="region of interest" description="Disordered" evidence="1">
    <location>
        <begin position="251"/>
        <end position="278"/>
    </location>
</feature>
<evidence type="ECO:0000313" key="4">
    <source>
        <dbReference type="RefSeq" id="XP_032802847.1"/>
    </source>
</evidence>
<dbReference type="Proteomes" id="UP001318040">
    <property type="component" value="Chromosome 5"/>
</dbReference>
<evidence type="ECO:0000256" key="1">
    <source>
        <dbReference type="SAM" id="MobiDB-lite"/>
    </source>
</evidence>
<dbReference type="CTD" id="100133315"/>
<dbReference type="GO" id="GO:0005634">
    <property type="term" value="C:nucleus"/>
    <property type="evidence" value="ECO:0007669"/>
    <property type="project" value="InterPro"/>
</dbReference>
<evidence type="ECO:0000259" key="2">
    <source>
        <dbReference type="Pfam" id="PF01834"/>
    </source>
</evidence>